<dbReference type="Pfam" id="PF07690">
    <property type="entry name" value="MFS_1"/>
    <property type="match status" value="1"/>
</dbReference>
<feature type="transmembrane region" description="Helical" evidence="5">
    <location>
        <begin position="390"/>
        <end position="411"/>
    </location>
</feature>
<keyword evidence="2 5" id="KW-0812">Transmembrane</keyword>
<feature type="transmembrane region" description="Helical" evidence="5">
    <location>
        <begin position="181"/>
        <end position="205"/>
    </location>
</feature>
<dbReference type="InterPro" id="IPR036259">
    <property type="entry name" value="MFS_trans_sf"/>
</dbReference>
<feature type="transmembrane region" description="Helical" evidence="5">
    <location>
        <begin position="286"/>
        <end position="306"/>
    </location>
</feature>
<feature type="transmembrane region" description="Helical" evidence="5">
    <location>
        <begin position="252"/>
        <end position="274"/>
    </location>
</feature>
<dbReference type="PROSITE" id="PS50850">
    <property type="entry name" value="MFS"/>
    <property type="match status" value="1"/>
</dbReference>
<feature type="transmembrane region" description="Helical" evidence="5">
    <location>
        <begin position="326"/>
        <end position="351"/>
    </location>
</feature>
<feature type="transmembrane region" description="Helical" evidence="5">
    <location>
        <begin position="94"/>
        <end position="115"/>
    </location>
</feature>
<sequence length="500" mass="53630">MTTTQTVTVKHTGSEPVGERRVSMIRLETTSVQSRESERTEAEQQASQISKLRSTIIVFQMSGNTMLSSIINGLVTVGLPTITKDLQLPASLSFWPVSVSGLATASTLLLAGSLADVVGPRWVDLVGTFASGALMLGMGLAKEGTQLVAMRAIQGVGLALHLASAVGIATQVFPQGKSRNMAFACLGMAQPVGFCLGLVLGGVFVDTVGWRVGWYIAGGASLFLSFIGLWALPGSEHPRKLENILHDLKYKVDWVGALLASAFMALLCYLLAILSSNVYRIKETASIVILCLAAIALPSFVIWIHYQVRRGRPALIPNSFWRNATFSSICATIALSFAVINSMELFASLFFQEIQQLSALQASIRILPSLVVGVLVQVTAGFFVHRVPAIWIVLLQAVNCNALFTVGLIIITDIFPEDTKALAGAVFNTAAQFGTALGFAILQVISSVVTENKQVIEDEIPALLAGYRASFWTMFAFMVLCTAISGLGLRKTGRIGLKRD</sequence>
<evidence type="ECO:0000313" key="7">
    <source>
        <dbReference type="EMBL" id="KAJ5438561.1"/>
    </source>
</evidence>
<feature type="transmembrane region" description="Helical" evidence="5">
    <location>
        <begin position="212"/>
        <end position="232"/>
    </location>
</feature>
<organism evidence="7 8">
    <name type="scientific">Penicillium daleae</name>
    <dbReference type="NCBI Taxonomy" id="63821"/>
    <lineage>
        <taxon>Eukaryota</taxon>
        <taxon>Fungi</taxon>
        <taxon>Dikarya</taxon>
        <taxon>Ascomycota</taxon>
        <taxon>Pezizomycotina</taxon>
        <taxon>Eurotiomycetes</taxon>
        <taxon>Eurotiomycetidae</taxon>
        <taxon>Eurotiales</taxon>
        <taxon>Aspergillaceae</taxon>
        <taxon>Penicillium</taxon>
    </lineage>
</organism>
<comment type="subcellular location">
    <subcellularLocation>
        <location evidence="1">Membrane</location>
        <topology evidence="1">Multi-pass membrane protein</topology>
    </subcellularLocation>
</comment>
<comment type="caution">
    <text evidence="7">The sequence shown here is derived from an EMBL/GenBank/DDBJ whole genome shotgun (WGS) entry which is preliminary data.</text>
</comment>
<dbReference type="AlphaFoldDB" id="A0AAD6BZG9"/>
<feature type="transmembrane region" description="Helical" evidence="5">
    <location>
        <begin position="121"/>
        <end position="141"/>
    </location>
</feature>
<keyword evidence="3 5" id="KW-1133">Transmembrane helix</keyword>
<gene>
    <name evidence="7" type="ORF">N7458_009559</name>
</gene>
<dbReference type="Proteomes" id="UP001213681">
    <property type="component" value="Unassembled WGS sequence"/>
</dbReference>
<accession>A0AAD6BZG9</accession>
<dbReference type="GO" id="GO:0022857">
    <property type="term" value="F:transmembrane transporter activity"/>
    <property type="evidence" value="ECO:0007669"/>
    <property type="project" value="InterPro"/>
</dbReference>
<feature type="transmembrane region" description="Helical" evidence="5">
    <location>
        <begin position="423"/>
        <end position="449"/>
    </location>
</feature>
<protein>
    <recommendedName>
        <fullName evidence="6">Major facilitator superfamily (MFS) profile domain-containing protein</fullName>
    </recommendedName>
</protein>
<evidence type="ECO:0000259" key="6">
    <source>
        <dbReference type="PROSITE" id="PS50850"/>
    </source>
</evidence>
<evidence type="ECO:0000256" key="2">
    <source>
        <dbReference type="ARBA" id="ARBA00022692"/>
    </source>
</evidence>
<dbReference type="PANTHER" id="PTHR42718">
    <property type="entry name" value="MAJOR FACILITATOR SUPERFAMILY MULTIDRUG TRANSPORTER MFSC"/>
    <property type="match status" value="1"/>
</dbReference>
<proteinExistence type="predicted"/>
<evidence type="ECO:0000313" key="8">
    <source>
        <dbReference type="Proteomes" id="UP001213681"/>
    </source>
</evidence>
<keyword evidence="8" id="KW-1185">Reference proteome</keyword>
<dbReference type="GO" id="GO:0016020">
    <property type="term" value="C:membrane"/>
    <property type="evidence" value="ECO:0007669"/>
    <property type="project" value="UniProtKB-SubCell"/>
</dbReference>
<feature type="domain" description="Major facilitator superfamily (MFS) profile" evidence="6">
    <location>
        <begin position="57"/>
        <end position="493"/>
    </location>
</feature>
<dbReference type="InterPro" id="IPR020846">
    <property type="entry name" value="MFS_dom"/>
</dbReference>
<reference evidence="7" key="1">
    <citation type="submission" date="2022-12" db="EMBL/GenBank/DDBJ databases">
        <authorList>
            <person name="Petersen C."/>
        </authorList>
    </citation>
    <scope>NUCLEOTIDE SEQUENCE</scope>
    <source>
        <strain evidence="7">IBT 16125</strain>
    </source>
</reference>
<name>A0AAD6BZG9_9EURO</name>
<dbReference type="GeneID" id="81603184"/>
<feature type="transmembrane region" description="Helical" evidence="5">
    <location>
        <begin position="469"/>
        <end position="489"/>
    </location>
</feature>
<dbReference type="EMBL" id="JAPVEA010000008">
    <property type="protein sequence ID" value="KAJ5438561.1"/>
    <property type="molecule type" value="Genomic_DNA"/>
</dbReference>
<dbReference type="InterPro" id="IPR011701">
    <property type="entry name" value="MFS"/>
</dbReference>
<keyword evidence="4 5" id="KW-0472">Membrane</keyword>
<evidence type="ECO:0000256" key="5">
    <source>
        <dbReference type="SAM" id="Phobius"/>
    </source>
</evidence>
<dbReference type="Gene3D" id="1.20.1250.20">
    <property type="entry name" value="MFS general substrate transporter like domains"/>
    <property type="match status" value="2"/>
</dbReference>
<evidence type="ECO:0000256" key="3">
    <source>
        <dbReference type="ARBA" id="ARBA00022989"/>
    </source>
</evidence>
<evidence type="ECO:0000256" key="1">
    <source>
        <dbReference type="ARBA" id="ARBA00004141"/>
    </source>
</evidence>
<dbReference type="SUPFAM" id="SSF103473">
    <property type="entry name" value="MFS general substrate transporter"/>
    <property type="match status" value="1"/>
</dbReference>
<reference evidence="7" key="2">
    <citation type="journal article" date="2023" name="IMA Fungus">
        <title>Comparative genomic study of the Penicillium genus elucidates a diverse pangenome and 15 lateral gene transfer events.</title>
        <authorList>
            <person name="Petersen C."/>
            <person name="Sorensen T."/>
            <person name="Nielsen M.R."/>
            <person name="Sondergaard T.E."/>
            <person name="Sorensen J.L."/>
            <person name="Fitzpatrick D.A."/>
            <person name="Frisvad J.C."/>
            <person name="Nielsen K.L."/>
        </authorList>
    </citation>
    <scope>NUCLEOTIDE SEQUENCE</scope>
    <source>
        <strain evidence="7">IBT 16125</strain>
    </source>
</reference>
<feature type="transmembrane region" description="Helical" evidence="5">
    <location>
        <begin position="363"/>
        <end position="384"/>
    </location>
</feature>
<dbReference type="PANTHER" id="PTHR42718:SF27">
    <property type="entry name" value="TRANSPORTER, PUTATIVE-RELATED"/>
    <property type="match status" value="1"/>
</dbReference>
<evidence type="ECO:0000256" key="4">
    <source>
        <dbReference type="ARBA" id="ARBA00023136"/>
    </source>
</evidence>
<dbReference type="RefSeq" id="XP_056761790.1">
    <property type="nucleotide sequence ID" value="XM_056912941.1"/>
</dbReference>